<dbReference type="Pfam" id="PF04940">
    <property type="entry name" value="BLUF"/>
    <property type="match status" value="1"/>
</dbReference>
<dbReference type="GO" id="GO:0009882">
    <property type="term" value="F:blue light photoreceptor activity"/>
    <property type="evidence" value="ECO:0007669"/>
    <property type="project" value="InterPro"/>
</dbReference>
<keyword evidence="3" id="KW-1185">Reference proteome</keyword>
<dbReference type="GO" id="GO:0071949">
    <property type="term" value="F:FAD binding"/>
    <property type="evidence" value="ECO:0007669"/>
    <property type="project" value="InterPro"/>
</dbReference>
<evidence type="ECO:0000259" key="1">
    <source>
        <dbReference type="PROSITE" id="PS50925"/>
    </source>
</evidence>
<evidence type="ECO:0000313" key="3">
    <source>
        <dbReference type="Proteomes" id="UP000612233"/>
    </source>
</evidence>
<dbReference type="EMBL" id="JACXAD010000001">
    <property type="protein sequence ID" value="MBD2766482.1"/>
    <property type="molecule type" value="Genomic_DNA"/>
</dbReference>
<dbReference type="SUPFAM" id="SSF54975">
    <property type="entry name" value="Acylphosphatase/BLUF domain-like"/>
    <property type="match status" value="1"/>
</dbReference>
<dbReference type="Gene3D" id="3.30.70.100">
    <property type="match status" value="1"/>
</dbReference>
<accession>A0A927GHM5</accession>
<dbReference type="RefSeq" id="WP_191003306.1">
    <property type="nucleotide sequence ID" value="NZ_JACXAD010000001.1"/>
</dbReference>
<dbReference type="PROSITE" id="PS50925">
    <property type="entry name" value="BLUF"/>
    <property type="match status" value="1"/>
</dbReference>
<comment type="caution">
    <text evidence="2">The sequence shown here is derived from an EMBL/GenBank/DDBJ whole genome shotgun (WGS) entry which is preliminary data.</text>
</comment>
<organism evidence="2 3">
    <name type="scientific">Hymenobacter montanus</name>
    <dbReference type="NCBI Taxonomy" id="2771359"/>
    <lineage>
        <taxon>Bacteria</taxon>
        <taxon>Pseudomonadati</taxon>
        <taxon>Bacteroidota</taxon>
        <taxon>Cytophagia</taxon>
        <taxon>Cytophagales</taxon>
        <taxon>Hymenobacteraceae</taxon>
        <taxon>Hymenobacter</taxon>
    </lineage>
</organism>
<sequence length="142" mass="15958">MHQLIYISQATRPLSDADLTELLQESRQRNAADGITGVLLYGNERFVQVVEGEVAALADLYGRLLRDARHHTVTRLAYGPIPERRFMQWSMAFRTAARAQMEELAGYANPDQLVLCHTGEDTPDGPLFQLIQSFAHDTTSEL</sequence>
<evidence type="ECO:0000313" key="2">
    <source>
        <dbReference type="EMBL" id="MBD2766482.1"/>
    </source>
</evidence>
<dbReference type="InterPro" id="IPR036046">
    <property type="entry name" value="Acylphosphatase-like_dom_sf"/>
</dbReference>
<name>A0A927GHM5_9BACT</name>
<feature type="domain" description="BLUF" evidence="1">
    <location>
        <begin position="1"/>
        <end position="92"/>
    </location>
</feature>
<gene>
    <name evidence="2" type="ORF">IC235_01085</name>
</gene>
<protein>
    <submittedName>
        <fullName evidence="2">BLUF domain-containing protein</fullName>
    </submittedName>
</protein>
<dbReference type="Proteomes" id="UP000612233">
    <property type="component" value="Unassembled WGS sequence"/>
</dbReference>
<reference evidence="2" key="1">
    <citation type="submission" date="2020-09" db="EMBL/GenBank/DDBJ databases">
        <authorList>
            <person name="Kim M.K."/>
        </authorList>
    </citation>
    <scope>NUCLEOTIDE SEQUENCE</scope>
    <source>
        <strain evidence="2">BT664</strain>
    </source>
</reference>
<proteinExistence type="predicted"/>
<dbReference type="SMART" id="SM01034">
    <property type="entry name" value="BLUF"/>
    <property type="match status" value="1"/>
</dbReference>
<dbReference type="InterPro" id="IPR007024">
    <property type="entry name" value="BLUF_domain"/>
</dbReference>
<dbReference type="AlphaFoldDB" id="A0A927GHM5"/>